<dbReference type="GO" id="GO:0043565">
    <property type="term" value="F:sequence-specific DNA binding"/>
    <property type="evidence" value="ECO:0007669"/>
    <property type="project" value="InterPro"/>
</dbReference>
<dbReference type="InterPro" id="IPR018060">
    <property type="entry name" value="HTH_AraC"/>
</dbReference>
<evidence type="ECO:0000256" key="4">
    <source>
        <dbReference type="ARBA" id="ARBA00023012"/>
    </source>
</evidence>
<dbReference type="InterPro" id="IPR018062">
    <property type="entry name" value="HTH_AraC-typ_CS"/>
</dbReference>
<comment type="subcellular location">
    <subcellularLocation>
        <location evidence="1">Cytoplasm</location>
    </subcellularLocation>
</comment>
<evidence type="ECO:0000256" key="9">
    <source>
        <dbReference type="SAM" id="Coils"/>
    </source>
</evidence>
<dbReference type="SUPFAM" id="SSF46689">
    <property type="entry name" value="Homeodomain-like"/>
    <property type="match status" value="1"/>
</dbReference>
<dbReference type="SMART" id="SM00448">
    <property type="entry name" value="REC"/>
    <property type="match status" value="1"/>
</dbReference>
<reference evidence="13" key="1">
    <citation type="submission" date="2018-08" db="EMBL/GenBank/DDBJ databases">
        <authorList>
            <person name="Grouzdev D.S."/>
            <person name="Krutkina M.S."/>
        </authorList>
    </citation>
    <scope>NUCLEOTIDE SEQUENCE [LARGE SCALE GENOMIC DNA]</scope>
    <source>
        <strain evidence="13">4-11</strain>
    </source>
</reference>
<evidence type="ECO:0000256" key="7">
    <source>
        <dbReference type="ARBA" id="ARBA00023163"/>
    </source>
</evidence>
<dbReference type="PANTHER" id="PTHR42713:SF3">
    <property type="entry name" value="TRANSCRIPTIONAL REGULATORY PROTEIN HPTR"/>
    <property type="match status" value="1"/>
</dbReference>
<evidence type="ECO:0000313" key="13">
    <source>
        <dbReference type="Proteomes" id="UP000264002"/>
    </source>
</evidence>
<evidence type="ECO:0000256" key="2">
    <source>
        <dbReference type="ARBA" id="ARBA00022490"/>
    </source>
</evidence>
<feature type="modified residue" description="4-aspartylphosphate" evidence="8">
    <location>
        <position position="100"/>
    </location>
</feature>
<dbReference type="PANTHER" id="PTHR42713">
    <property type="entry name" value="HISTIDINE KINASE-RELATED"/>
    <property type="match status" value="1"/>
</dbReference>
<keyword evidence="5" id="KW-0805">Transcription regulation</keyword>
<feature type="coiled-coil region" evidence="9">
    <location>
        <begin position="406"/>
        <end position="433"/>
    </location>
</feature>
<evidence type="ECO:0000259" key="11">
    <source>
        <dbReference type="PROSITE" id="PS50110"/>
    </source>
</evidence>
<evidence type="ECO:0000259" key="10">
    <source>
        <dbReference type="PROSITE" id="PS01124"/>
    </source>
</evidence>
<dbReference type="PROSITE" id="PS01124">
    <property type="entry name" value="HTH_ARAC_FAMILY_2"/>
    <property type="match status" value="1"/>
</dbReference>
<dbReference type="Pfam" id="PF00072">
    <property type="entry name" value="Response_reg"/>
    <property type="match status" value="1"/>
</dbReference>
<keyword evidence="4" id="KW-0902">Two-component regulatory system</keyword>
<name>A0A372MGL0_9SPIR</name>
<keyword evidence="6" id="KW-0238">DNA-binding</keyword>
<dbReference type="SMART" id="SM00342">
    <property type="entry name" value="HTH_ARAC"/>
    <property type="match status" value="1"/>
</dbReference>
<dbReference type="PROSITE" id="PS50110">
    <property type="entry name" value="RESPONSE_REGULATORY"/>
    <property type="match status" value="1"/>
</dbReference>
<gene>
    <name evidence="12" type="ORF">DYP60_08690</name>
</gene>
<dbReference type="InterPro" id="IPR020449">
    <property type="entry name" value="Tscrpt_reg_AraC-type_HTH"/>
</dbReference>
<keyword evidence="7" id="KW-0804">Transcription</keyword>
<accession>A0A372MGL0</accession>
<dbReference type="AlphaFoldDB" id="A0A372MGL0"/>
<dbReference type="InterPro" id="IPR051552">
    <property type="entry name" value="HptR"/>
</dbReference>
<dbReference type="InterPro" id="IPR009057">
    <property type="entry name" value="Homeodomain-like_sf"/>
</dbReference>
<dbReference type="PROSITE" id="PS00041">
    <property type="entry name" value="HTH_ARAC_FAMILY_1"/>
    <property type="match status" value="1"/>
</dbReference>
<dbReference type="Gene3D" id="1.10.10.60">
    <property type="entry name" value="Homeodomain-like"/>
    <property type="match status" value="2"/>
</dbReference>
<feature type="domain" description="Response regulatory" evidence="11">
    <location>
        <begin position="48"/>
        <end position="165"/>
    </location>
</feature>
<sequence>MIVPLSYISPIYSSLEKHLKHLQNHLKRENIGFDFHSLAFHRTIVGMKVLVADDERRVCALICALIDWEGLSLQNVGTAYDGLEALEKIKEEKPDLVITDIRMPGLDGLELISQAKALQPNLQFIIISGHKQFDYAQSAIKYGVAEYLLKPIKKQELNQTLQRMKKLYTEQTSSMILQKKIKEDREYIKGASFLSFLKSLDSQILSPWVTENVLLRILVIGIQSPSKVPVIQLLQQKVRTAIEKDSLNVCVQAYQGDLYLLYTYKQEQRSQLISQAETLVEILKVQAQIFQDLRSTVALGLEVQQLEDLPSSLLSGKQILLRRLVDGHHRMFEANMLEKPDLEPYLDFIASWFEQCCAQESLNMRQFCLDLFDKLEENRISLYATMEIFLQSYRQALHFAKEQCAQENAVQNNEQLINEAESLEAAKEAYCNVMNSLICQYREAREVLVSKPIRLSITYLQEHYKDEMLSLELLSEHVNLNSSYFSALFKKNMGVGFSDYVLTLRIQEAKRLLVETNKGIAEIALEIGYHDPKHFTKIFKKNCQIKPNEYRKLYG</sequence>
<keyword evidence="2" id="KW-0963">Cytoplasm</keyword>
<dbReference type="InterPro" id="IPR001789">
    <property type="entry name" value="Sig_transdc_resp-reg_receiver"/>
</dbReference>
<dbReference type="InterPro" id="IPR011006">
    <property type="entry name" value="CheY-like_superfamily"/>
</dbReference>
<dbReference type="GO" id="GO:0005737">
    <property type="term" value="C:cytoplasm"/>
    <property type="evidence" value="ECO:0007669"/>
    <property type="project" value="UniProtKB-SubCell"/>
</dbReference>
<feature type="domain" description="HTH araC/xylS-type" evidence="10">
    <location>
        <begin position="454"/>
        <end position="553"/>
    </location>
</feature>
<comment type="caution">
    <text evidence="12">The sequence shown here is derived from an EMBL/GenBank/DDBJ whole genome shotgun (WGS) entry which is preliminary data.</text>
</comment>
<keyword evidence="13" id="KW-1185">Reference proteome</keyword>
<evidence type="ECO:0000256" key="6">
    <source>
        <dbReference type="ARBA" id="ARBA00023125"/>
    </source>
</evidence>
<protein>
    <submittedName>
        <fullName evidence="12">Response regulator</fullName>
    </submittedName>
</protein>
<keyword evidence="9" id="KW-0175">Coiled coil</keyword>
<dbReference type="GO" id="GO:0003700">
    <property type="term" value="F:DNA-binding transcription factor activity"/>
    <property type="evidence" value="ECO:0007669"/>
    <property type="project" value="InterPro"/>
</dbReference>
<keyword evidence="3 8" id="KW-0597">Phosphoprotein</keyword>
<dbReference type="Proteomes" id="UP000264002">
    <property type="component" value="Unassembled WGS sequence"/>
</dbReference>
<proteinExistence type="predicted"/>
<reference evidence="12 13" key="2">
    <citation type="submission" date="2018-09" db="EMBL/GenBank/DDBJ databases">
        <title>Genome of Sphaerochaeta halotolerans strain 4-11.</title>
        <authorList>
            <person name="Nazina T.N."/>
            <person name="Sokolova D.S."/>
        </authorList>
    </citation>
    <scope>NUCLEOTIDE SEQUENCE [LARGE SCALE GENOMIC DNA]</scope>
    <source>
        <strain evidence="12 13">4-11</strain>
    </source>
</reference>
<dbReference type="CDD" id="cd17536">
    <property type="entry name" value="REC_YesN-like"/>
    <property type="match status" value="1"/>
</dbReference>
<evidence type="ECO:0000256" key="1">
    <source>
        <dbReference type="ARBA" id="ARBA00004496"/>
    </source>
</evidence>
<evidence type="ECO:0000256" key="5">
    <source>
        <dbReference type="ARBA" id="ARBA00023015"/>
    </source>
</evidence>
<dbReference type="EMBL" id="QUWK01000008">
    <property type="protein sequence ID" value="RFU94583.1"/>
    <property type="molecule type" value="Genomic_DNA"/>
</dbReference>
<dbReference type="SUPFAM" id="SSF52172">
    <property type="entry name" value="CheY-like"/>
    <property type="match status" value="1"/>
</dbReference>
<dbReference type="Gene3D" id="3.40.50.2300">
    <property type="match status" value="1"/>
</dbReference>
<dbReference type="PRINTS" id="PR00032">
    <property type="entry name" value="HTHARAC"/>
</dbReference>
<dbReference type="Pfam" id="PF12833">
    <property type="entry name" value="HTH_18"/>
    <property type="match status" value="1"/>
</dbReference>
<organism evidence="12 13">
    <name type="scientific">Sphaerochaeta halotolerans</name>
    <dbReference type="NCBI Taxonomy" id="2293840"/>
    <lineage>
        <taxon>Bacteria</taxon>
        <taxon>Pseudomonadati</taxon>
        <taxon>Spirochaetota</taxon>
        <taxon>Spirochaetia</taxon>
        <taxon>Spirochaetales</taxon>
        <taxon>Sphaerochaetaceae</taxon>
        <taxon>Sphaerochaeta</taxon>
    </lineage>
</organism>
<evidence type="ECO:0000313" key="12">
    <source>
        <dbReference type="EMBL" id="RFU94583.1"/>
    </source>
</evidence>
<evidence type="ECO:0000256" key="3">
    <source>
        <dbReference type="ARBA" id="ARBA00022553"/>
    </source>
</evidence>
<dbReference type="GO" id="GO:0000160">
    <property type="term" value="P:phosphorelay signal transduction system"/>
    <property type="evidence" value="ECO:0007669"/>
    <property type="project" value="UniProtKB-KW"/>
</dbReference>
<evidence type="ECO:0000256" key="8">
    <source>
        <dbReference type="PROSITE-ProRule" id="PRU00169"/>
    </source>
</evidence>